<reference evidence="1" key="1">
    <citation type="journal article" date="2015" name="Nature">
        <title>Complex archaea that bridge the gap between prokaryotes and eukaryotes.</title>
        <authorList>
            <person name="Spang A."/>
            <person name="Saw J.H."/>
            <person name="Jorgensen S.L."/>
            <person name="Zaremba-Niedzwiedzka K."/>
            <person name="Martijn J."/>
            <person name="Lind A.E."/>
            <person name="van Eijk R."/>
            <person name="Schleper C."/>
            <person name="Guy L."/>
            <person name="Ettema T.J."/>
        </authorList>
    </citation>
    <scope>NUCLEOTIDE SEQUENCE</scope>
</reference>
<proteinExistence type="predicted"/>
<accession>A0A0F9SJP5</accession>
<evidence type="ECO:0000313" key="1">
    <source>
        <dbReference type="EMBL" id="KKN37161.1"/>
    </source>
</evidence>
<gene>
    <name evidence="1" type="ORF">LCGC14_0766400</name>
</gene>
<name>A0A0F9SJP5_9ZZZZ</name>
<sequence length="463" mass="50649">MSRIVRKNNTFRFSPANPFLGGAPLGTTYQETLQVEEAIVVDVVTNDAHPDYDTDGYNVGAVQFRFIGSAAFRADIGLNWAFPLEANVTDYPLLNEVVLVTPALNRFYYSRKLNTTNRVTAHALFGLNDSLKASQTSGQSAAEMGRIDDGGAPIKKNPKAETDRLGEKFVDKETVLRLRAQEGDIIYEGRSGHSIRFGSSFEDGQSPTVLIRCGPNPTAKKSVDSEFALIDEDIDLDLSSIWMVANKTVPLTFATVEAETHFRSMDEKPTTLDGNQIIVNTDRLVINTKGKKLLVSTFLGTHFTTLQDHTVDTEKNYKSFALVNREVQTGEKYLITVGTDYLLKVGGDKTSTINGKTVHDTVGTHAIRAKKFFLGTLSDESQPLVLGEELRELLLQFVNAHLDNAASHTLPTIGIGPLAPGTIVALKAVQAKLASAKRAPFESQKAFIAKRGAFEPGKETLIK</sequence>
<dbReference type="EMBL" id="LAZR01001915">
    <property type="protein sequence ID" value="KKN37161.1"/>
    <property type="molecule type" value="Genomic_DNA"/>
</dbReference>
<organism evidence="1">
    <name type="scientific">marine sediment metagenome</name>
    <dbReference type="NCBI Taxonomy" id="412755"/>
    <lineage>
        <taxon>unclassified sequences</taxon>
        <taxon>metagenomes</taxon>
        <taxon>ecological metagenomes</taxon>
    </lineage>
</organism>
<dbReference type="AlphaFoldDB" id="A0A0F9SJP5"/>
<protein>
    <submittedName>
        <fullName evidence="1">Uncharacterized protein</fullName>
    </submittedName>
</protein>
<comment type="caution">
    <text evidence="1">The sequence shown here is derived from an EMBL/GenBank/DDBJ whole genome shotgun (WGS) entry which is preliminary data.</text>
</comment>